<evidence type="ECO:0000313" key="3">
    <source>
        <dbReference type="Proteomes" id="UP001241537"/>
    </source>
</evidence>
<name>A0AAE4AL51_9FIRM</name>
<dbReference type="EMBL" id="JAUSTO010000008">
    <property type="protein sequence ID" value="MDQ0152770.1"/>
    <property type="molecule type" value="Genomic_DNA"/>
</dbReference>
<dbReference type="Gene3D" id="3.90.550.10">
    <property type="entry name" value="Spore Coat Polysaccharide Biosynthesis Protein SpsA, Chain A"/>
    <property type="match status" value="1"/>
</dbReference>
<dbReference type="Pfam" id="PF00535">
    <property type="entry name" value="Glycos_transf_2"/>
    <property type="match status" value="1"/>
</dbReference>
<dbReference type="InterPro" id="IPR001173">
    <property type="entry name" value="Glyco_trans_2-like"/>
</dbReference>
<sequence length="277" mass="31321">MMRQGDGMEAGAGQPERFSHSFAVCAYGDSPYLEDCLRSLRRQTLSSELLICTSTPSDHIALLAEKYAARLCVRDGVPGIGADWNFAFSRASGMFVTLAHQDDVYGRHYTERLRAAAERWEDLALFTTQSATLRNGKIQRAGAPELVKLLLRMPLRLEGLADRTALKRLVLRLGNPVICPSCAYRKSLCGAAPFSERHKFILDWEFLYELAARGGRWICEERPLLLYRVHADAATAVCIGDHVREQEEAEMFRRLWPAAVADGILHYYRRSYEAYTK</sequence>
<dbReference type="SUPFAM" id="SSF53448">
    <property type="entry name" value="Nucleotide-diphospho-sugar transferases"/>
    <property type="match status" value="1"/>
</dbReference>
<evidence type="ECO:0000259" key="1">
    <source>
        <dbReference type="Pfam" id="PF00535"/>
    </source>
</evidence>
<gene>
    <name evidence="2" type="ORF">J2S20_001468</name>
</gene>
<protein>
    <submittedName>
        <fullName evidence="2">Glycosyltransferase involved in cell wall biosynthesis</fullName>
    </submittedName>
</protein>
<dbReference type="PANTHER" id="PTHR22916:SF3">
    <property type="entry name" value="UDP-GLCNAC:BETAGAL BETA-1,3-N-ACETYLGLUCOSAMINYLTRANSFERASE-LIKE PROTEIN 1"/>
    <property type="match status" value="1"/>
</dbReference>
<dbReference type="PANTHER" id="PTHR22916">
    <property type="entry name" value="GLYCOSYLTRANSFERASE"/>
    <property type="match status" value="1"/>
</dbReference>
<proteinExistence type="predicted"/>
<accession>A0AAE4AL51</accession>
<organism evidence="2 3">
    <name type="scientific">Moryella indoligenes</name>
    <dbReference type="NCBI Taxonomy" id="371674"/>
    <lineage>
        <taxon>Bacteria</taxon>
        <taxon>Bacillati</taxon>
        <taxon>Bacillota</taxon>
        <taxon>Clostridia</taxon>
        <taxon>Lachnospirales</taxon>
        <taxon>Lachnospiraceae</taxon>
        <taxon>Moryella</taxon>
    </lineage>
</organism>
<keyword evidence="3" id="KW-1185">Reference proteome</keyword>
<dbReference type="GO" id="GO:0016758">
    <property type="term" value="F:hexosyltransferase activity"/>
    <property type="evidence" value="ECO:0007669"/>
    <property type="project" value="UniProtKB-ARBA"/>
</dbReference>
<comment type="caution">
    <text evidence="2">The sequence shown here is derived from an EMBL/GenBank/DDBJ whole genome shotgun (WGS) entry which is preliminary data.</text>
</comment>
<reference evidence="2" key="1">
    <citation type="submission" date="2023-07" db="EMBL/GenBank/DDBJ databases">
        <title>Genomic Encyclopedia of Type Strains, Phase IV (KMG-IV): sequencing the most valuable type-strain genomes for metagenomic binning, comparative biology and taxonomic classification.</title>
        <authorList>
            <person name="Goeker M."/>
        </authorList>
    </citation>
    <scope>NUCLEOTIDE SEQUENCE</scope>
    <source>
        <strain evidence="2">DSM 19659</strain>
    </source>
</reference>
<dbReference type="Proteomes" id="UP001241537">
    <property type="component" value="Unassembled WGS sequence"/>
</dbReference>
<dbReference type="RefSeq" id="WP_307254636.1">
    <property type="nucleotide sequence ID" value="NZ_JAUSTO010000008.1"/>
</dbReference>
<feature type="domain" description="Glycosyltransferase 2-like" evidence="1">
    <location>
        <begin position="21"/>
        <end position="184"/>
    </location>
</feature>
<evidence type="ECO:0000313" key="2">
    <source>
        <dbReference type="EMBL" id="MDQ0152770.1"/>
    </source>
</evidence>
<dbReference type="AlphaFoldDB" id="A0AAE4AL51"/>
<dbReference type="InterPro" id="IPR029044">
    <property type="entry name" value="Nucleotide-diphossugar_trans"/>
</dbReference>